<evidence type="ECO:0000256" key="6">
    <source>
        <dbReference type="ARBA" id="ARBA00023125"/>
    </source>
</evidence>
<keyword evidence="3 11" id="KW-0808">Transferase</keyword>
<dbReference type="InterPro" id="IPR029063">
    <property type="entry name" value="SAM-dependent_MTases_sf"/>
</dbReference>
<evidence type="ECO:0000256" key="7">
    <source>
        <dbReference type="ARBA" id="ARBA00047942"/>
    </source>
</evidence>
<proteinExistence type="inferred from homology"/>
<dbReference type="InterPro" id="IPR017985">
    <property type="entry name" value="MeTrfase_CN4_CS"/>
</dbReference>
<name>A0ABT6N6D2_9SPHN</name>
<evidence type="ECO:0000256" key="5">
    <source>
        <dbReference type="ARBA" id="ARBA00022747"/>
    </source>
</evidence>
<evidence type="ECO:0000256" key="3">
    <source>
        <dbReference type="ARBA" id="ARBA00022679"/>
    </source>
</evidence>
<organism evidence="11 12">
    <name type="scientific">Sphingomonas oryzagri</name>
    <dbReference type="NCBI Taxonomy" id="3042314"/>
    <lineage>
        <taxon>Bacteria</taxon>
        <taxon>Pseudomonadati</taxon>
        <taxon>Pseudomonadota</taxon>
        <taxon>Alphaproteobacteria</taxon>
        <taxon>Sphingomonadales</taxon>
        <taxon>Sphingomonadaceae</taxon>
        <taxon>Sphingomonas</taxon>
    </lineage>
</organism>
<reference evidence="11" key="1">
    <citation type="submission" date="2023-04" db="EMBL/GenBank/DDBJ databases">
        <title>Sphingomonas sp. MAHUQ-71 isolated from rice field.</title>
        <authorList>
            <person name="Huq M.A."/>
        </authorList>
    </citation>
    <scope>NUCLEOTIDE SEQUENCE</scope>
    <source>
        <strain evidence="11">MAHUQ-71</strain>
    </source>
</reference>
<comment type="similarity">
    <text evidence="1">Belongs to the N(4)/N(6)-methyltransferase family. N(4) subfamily.</text>
</comment>
<evidence type="ECO:0000256" key="2">
    <source>
        <dbReference type="ARBA" id="ARBA00022603"/>
    </source>
</evidence>
<dbReference type="EC" id="2.1.1.-" evidence="9"/>
<feature type="domain" description="DNA methylase N-4/N-6" evidence="10">
    <location>
        <begin position="33"/>
        <end position="259"/>
    </location>
</feature>
<dbReference type="Gene3D" id="3.40.50.150">
    <property type="entry name" value="Vaccinia Virus protein VP39"/>
    <property type="match status" value="1"/>
</dbReference>
<dbReference type="InterPro" id="IPR002941">
    <property type="entry name" value="DNA_methylase_N4/N6"/>
</dbReference>
<dbReference type="GO" id="GO:0008168">
    <property type="term" value="F:methyltransferase activity"/>
    <property type="evidence" value="ECO:0007669"/>
    <property type="project" value="UniProtKB-KW"/>
</dbReference>
<evidence type="ECO:0000256" key="4">
    <source>
        <dbReference type="ARBA" id="ARBA00022691"/>
    </source>
</evidence>
<sequence length="307" mass="35152">MAETIVPFEIDVAGQRVIFSNSKHMENVDAGSVNLVVTSPPYWNLKDYGDSDEEIGAGSYEEYLDDLNRVWDECYRVCDDDAVLVININSRRSKGEFYPIAFDIVARMQGWRFWDHNIWYIPNALPQPNAYRERLLDNKFESLLVFTKGDGKSYHFSKPRVPQKYAQADTRDNKNSNGRCLGNILRIPAYRPPNIKSMGYHVAAFPEELVAFLIESYSRPGNIILDPFLGSGTTLKVARVMGRSGIGYEVHEEYRDLIERRISENWEVPDWKDLDILHSATMKTGTGKPRKAQFAKNGKAPEINLFE</sequence>
<evidence type="ECO:0000259" key="10">
    <source>
        <dbReference type="Pfam" id="PF01555"/>
    </source>
</evidence>
<dbReference type="SUPFAM" id="SSF53335">
    <property type="entry name" value="S-adenosyl-L-methionine-dependent methyltransferases"/>
    <property type="match status" value="1"/>
</dbReference>
<dbReference type="PROSITE" id="PS00093">
    <property type="entry name" value="N4_MTASE"/>
    <property type="match status" value="1"/>
</dbReference>
<accession>A0ABT6N6D2</accession>
<keyword evidence="2 11" id="KW-0489">Methyltransferase</keyword>
<keyword evidence="12" id="KW-1185">Reference proteome</keyword>
<dbReference type="EMBL" id="JARYGZ010000003">
    <property type="protein sequence ID" value="MDH7640679.1"/>
    <property type="molecule type" value="Genomic_DNA"/>
</dbReference>
<keyword evidence="4" id="KW-0949">S-adenosyl-L-methionine</keyword>
<protein>
    <recommendedName>
        <fullName evidence="9">Methyltransferase</fullName>
        <ecNumber evidence="9">2.1.1.-</ecNumber>
    </recommendedName>
</protein>
<evidence type="ECO:0000256" key="9">
    <source>
        <dbReference type="RuleBase" id="RU362026"/>
    </source>
</evidence>
<keyword evidence="6" id="KW-0238">DNA-binding</keyword>
<evidence type="ECO:0000313" key="12">
    <source>
        <dbReference type="Proteomes" id="UP001160625"/>
    </source>
</evidence>
<evidence type="ECO:0000256" key="8">
    <source>
        <dbReference type="ARBA" id="ARBA00049120"/>
    </source>
</evidence>
<dbReference type="Pfam" id="PF01555">
    <property type="entry name" value="N6_N4_Mtase"/>
    <property type="match status" value="1"/>
</dbReference>
<dbReference type="PRINTS" id="PR00508">
    <property type="entry name" value="S21N4MTFRASE"/>
</dbReference>
<comment type="catalytic activity">
    <reaction evidence="7">
        <text>a 2'-deoxyadenosine in DNA + S-adenosyl-L-methionine = an N(6)-methyl-2'-deoxyadenosine in DNA + S-adenosyl-L-homocysteine + H(+)</text>
        <dbReference type="Rhea" id="RHEA:15197"/>
        <dbReference type="Rhea" id="RHEA-COMP:12418"/>
        <dbReference type="Rhea" id="RHEA-COMP:12419"/>
        <dbReference type="ChEBI" id="CHEBI:15378"/>
        <dbReference type="ChEBI" id="CHEBI:57856"/>
        <dbReference type="ChEBI" id="CHEBI:59789"/>
        <dbReference type="ChEBI" id="CHEBI:90615"/>
        <dbReference type="ChEBI" id="CHEBI:90616"/>
        <dbReference type="EC" id="2.1.1.72"/>
    </reaction>
</comment>
<dbReference type="InterPro" id="IPR001091">
    <property type="entry name" value="RM_Methyltransferase"/>
</dbReference>
<evidence type="ECO:0000313" key="11">
    <source>
        <dbReference type="EMBL" id="MDH7640679.1"/>
    </source>
</evidence>
<comment type="catalytic activity">
    <reaction evidence="8">
        <text>a 2'-deoxycytidine in DNA + S-adenosyl-L-methionine = an N(4)-methyl-2'-deoxycytidine in DNA + S-adenosyl-L-homocysteine + H(+)</text>
        <dbReference type="Rhea" id="RHEA:16857"/>
        <dbReference type="Rhea" id="RHEA-COMP:11369"/>
        <dbReference type="Rhea" id="RHEA-COMP:13674"/>
        <dbReference type="ChEBI" id="CHEBI:15378"/>
        <dbReference type="ChEBI" id="CHEBI:57856"/>
        <dbReference type="ChEBI" id="CHEBI:59789"/>
        <dbReference type="ChEBI" id="CHEBI:85452"/>
        <dbReference type="ChEBI" id="CHEBI:137933"/>
        <dbReference type="EC" id="2.1.1.113"/>
    </reaction>
</comment>
<keyword evidence="5" id="KW-0680">Restriction system</keyword>
<dbReference type="Proteomes" id="UP001160625">
    <property type="component" value="Unassembled WGS sequence"/>
</dbReference>
<dbReference type="RefSeq" id="WP_281046027.1">
    <property type="nucleotide sequence ID" value="NZ_JARYGZ010000003.1"/>
</dbReference>
<comment type="caution">
    <text evidence="11">The sequence shown here is derived from an EMBL/GenBank/DDBJ whole genome shotgun (WGS) entry which is preliminary data.</text>
</comment>
<gene>
    <name evidence="11" type="ORF">QGN17_18240</name>
</gene>
<dbReference type="GO" id="GO:0032259">
    <property type="term" value="P:methylation"/>
    <property type="evidence" value="ECO:0007669"/>
    <property type="project" value="UniProtKB-KW"/>
</dbReference>
<evidence type="ECO:0000256" key="1">
    <source>
        <dbReference type="ARBA" id="ARBA00010203"/>
    </source>
</evidence>